<proteinExistence type="predicted"/>
<reference evidence="1" key="1">
    <citation type="submission" date="2023-11" db="EMBL/GenBank/DDBJ databases">
        <authorList>
            <person name="Poullet M."/>
        </authorList>
    </citation>
    <scope>NUCLEOTIDE SEQUENCE</scope>
    <source>
        <strain evidence="1">E1834</strain>
    </source>
</reference>
<evidence type="ECO:0000313" key="2">
    <source>
        <dbReference type="Proteomes" id="UP001497535"/>
    </source>
</evidence>
<accession>A0ACB0XM43</accession>
<sequence length="57" mass="7026">MFNKHLFFEKLNVWVFFFVFVFHFCLILVYMRRCFYLILIFPEPKTNNSFSGNVLHA</sequence>
<organism evidence="1 2">
    <name type="scientific">Meloidogyne enterolobii</name>
    <name type="common">Root-knot nematode worm</name>
    <name type="synonym">Meloidogyne mayaguensis</name>
    <dbReference type="NCBI Taxonomy" id="390850"/>
    <lineage>
        <taxon>Eukaryota</taxon>
        <taxon>Metazoa</taxon>
        <taxon>Ecdysozoa</taxon>
        <taxon>Nematoda</taxon>
        <taxon>Chromadorea</taxon>
        <taxon>Rhabditida</taxon>
        <taxon>Tylenchina</taxon>
        <taxon>Tylenchomorpha</taxon>
        <taxon>Tylenchoidea</taxon>
        <taxon>Meloidogynidae</taxon>
        <taxon>Meloidogyninae</taxon>
        <taxon>Meloidogyne</taxon>
    </lineage>
</organism>
<protein>
    <submittedName>
        <fullName evidence="1">Uncharacterized protein</fullName>
    </submittedName>
</protein>
<dbReference type="Proteomes" id="UP001497535">
    <property type="component" value="Unassembled WGS sequence"/>
</dbReference>
<name>A0ACB0XM43_MELEN</name>
<comment type="caution">
    <text evidence="1">The sequence shown here is derived from an EMBL/GenBank/DDBJ whole genome shotgun (WGS) entry which is preliminary data.</text>
</comment>
<dbReference type="EMBL" id="CAVMJV010000001">
    <property type="protein sequence ID" value="CAK5008611.1"/>
    <property type="molecule type" value="Genomic_DNA"/>
</dbReference>
<keyword evidence="2" id="KW-1185">Reference proteome</keyword>
<evidence type="ECO:0000313" key="1">
    <source>
        <dbReference type="EMBL" id="CAK5008611.1"/>
    </source>
</evidence>
<gene>
    <name evidence="1" type="ORF">MENTE1834_LOCUS1103</name>
</gene>